<gene>
    <name evidence="1" type="ORF">F8M41_023293</name>
</gene>
<accession>A0A8H4B0V7</accession>
<protein>
    <submittedName>
        <fullName evidence="1">Uncharacterized protein</fullName>
    </submittedName>
</protein>
<keyword evidence="2" id="KW-1185">Reference proteome</keyword>
<evidence type="ECO:0000313" key="1">
    <source>
        <dbReference type="EMBL" id="KAF0551532.1"/>
    </source>
</evidence>
<dbReference type="AlphaFoldDB" id="A0A8H4B0V7"/>
<sequence length="115" mass="13639">MIAKIASQITKINKSEFNKDDKNILHVLREERLRELQPNPNDYQRIRNVEQQKYELQGLRGDRLKELSKKYYKEIEKEISTIDDNSLLLDGGKINNRIWELNDDSLPKDREIASL</sequence>
<reference evidence="1 2" key="1">
    <citation type="journal article" date="2019" name="Environ. Microbiol.">
        <title>At the nexus of three kingdoms: the genome of the mycorrhizal fungus Gigaspora margarita provides insights into plant, endobacterial and fungal interactions.</title>
        <authorList>
            <person name="Venice F."/>
            <person name="Ghignone S."/>
            <person name="Salvioli di Fossalunga A."/>
            <person name="Amselem J."/>
            <person name="Novero M."/>
            <person name="Xianan X."/>
            <person name="Sedzielewska Toro K."/>
            <person name="Morin E."/>
            <person name="Lipzen A."/>
            <person name="Grigoriev I.V."/>
            <person name="Henrissat B."/>
            <person name="Martin F.M."/>
            <person name="Bonfante P."/>
        </authorList>
    </citation>
    <scope>NUCLEOTIDE SEQUENCE [LARGE SCALE GENOMIC DNA]</scope>
    <source>
        <strain evidence="1 2">BEG34</strain>
    </source>
</reference>
<dbReference type="Proteomes" id="UP000439903">
    <property type="component" value="Unassembled WGS sequence"/>
</dbReference>
<proteinExistence type="predicted"/>
<evidence type="ECO:0000313" key="2">
    <source>
        <dbReference type="Proteomes" id="UP000439903"/>
    </source>
</evidence>
<organism evidence="1 2">
    <name type="scientific">Gigaspora margarita</name>
    <dbReference type="NCBI Taxonomy" id="4874"/>
    <lineage>
        <taxon>Eukaryota</taxon>
        <taxon>Fungi</taxon>
        <taxon>Fungi incertae sedis</taxon>
        <taxon>Mucoromycota</taxon>
        <taxon>Glomeromycotina</taxon>
        <taxon>Glomeromycetes</taxon>
        <taxon>Diversisporales</taxon>
        <taxon>Gigasporaceae</taxon>
        <taxon>Gigaspora</taxon>
    </lineage>
</organism>
<name>A0A8H4B0V7_GIGMA</name>
<dbReference type="EMBL" id="WTPW01000076">
    <property type="protein sequence ID" value="KAF0551532.1"/>
    <property type="molecule type" value="Genomic_DNA"/>
</dbReference>
<comment type="caution">
    <text evidence="1">The sequence shown here is derived from an EMBL/GenBank/DDBJ whole genome shotgun (WGS) entry which is preliminary data.</text>
</comment>